<evidence type="ECO:0000313" key="4">
    <source>
        <dbReference type="Proteomes" id="UP000230161"/>
    </source>
</evidence>
<organism evidence="3 4">
    <name type="scientific">Compostimonas suwonensis</name>
    <dbReference type="NCBI Taxonomy" id="1048394"/>
    <lineage>
        <taxon>Bacteria</taxon>
        <taxon>Bacillati</taxon>
        <taxon>Actinomycetota</taxon>
        <taxon>Actinomycetes</taxon>
        <taxon>Micrococcales</taxon>
        <taxon>Microbacteriaceae</taxon>
        <taxon>Compostimonas</taxon>
    </lineage>
</organism>
<sequence length="382" mass="38824">MIGRMTAVAALAAALSGLAATPALAADGEITWSVQPSSPTGPDGRNEFDYTVAPGSTITDYVSVTNFSATPITFRVYAADAITDYDTGSFTLIGADQASSDTGSWTSIDNGAASCADTSTEQLEAACAAGLGVSVTLEPNSRADLPFTITVPADATPGDHSAGIVAAYQKTDAATDGSAVNVSQRVGTRIYLRVDGPLEPGLTVAGLVSGYDSGWNPFGAGTASVGFDLTNSGNTRLSATPTATLTGPFGIPLGTLTAPEVRNLLPGQAAHVVAEASGIPPLLLLFADVTVAPVPSDGKASGDPLPAAVAGNTTAWAVPWALVGLLALIAAIIVGIVWYRRRTRERLAVAIGVYAEQVRREALDSAGDAPDADHEPVTLSQR</sequence>
<evidence type="ECO:0000313" key="3">
    <source>
        <dbReference type="EMBL" id="PJJ63711.1"/>
    </source>
</evidence>
<dbReference type="Proteomes" id="UP000230161">
    <property type="component" value="Unassembled WGS sequence"/>
</dbReference>
<feature type="signal peptide" evidence="2">
    <location>
        <begin position="1"/>
        <end position="25"/>
    </location>
</feature>
<keyword evidence="1" id="KW-1133">Transmembrane helix</keyword>
<keyword evidence="2" id="KW-0732">Signal</keyword>
<evidence type="ECO:0000256" key="1">
    <source>
        <dbReference type="SAM" id="Phobius"/>
    </source>
</evidence>
<keyword evidence="4" id="KW-1185">Reference proteome</keyword>
<proteinExistence type="predicted"/>
<dbReference type="EMBL" id="PGFB01000002">
    <property type="protein sequence ID" value="PJJ63711.1"/>
    <property type="molecule type" value="Genomic_DNA"/>
</dbReference>
<keyword evidence="1" id="KW-0812">Transmembrane</keyword>
<feature type="transmembrane region" description="Helical" evidence="1">
    <location>
        <begin position="316"/>
        <end position="339"/>
    </location>
</feature>
<gene>
    <name evidence="3" type="ORF">CLV54_1384</name>
</gene>
<evidence type="ECO:0000256" key="2">
    <source>
        <dbReference type="SAM" id="SignalP"/>
    </source>
</evidence>
<accession>A0A2M9C043</accession>
<keyword evidence="1" id="KW-0472">Membrane</keyword>
<name>A0A2M9C043_9MICO</name>
<dbReference type="AlphaFoldDB" id="A0A2M9C043"/>
<comment type="caution">
    <text evidence="3">The sequence shown here is derived from an EMBL/GenBank/DDBJ whole genome shotgun (WGS) entry which is preliminary data.</text>
</comment>
<feature type="chain" id="PRO_5014870432" evidence="2">
    <location>
        <begin position="26"/>
        <end position="382"/>
    </location>
</feature>
<reference evidence="3 4" key="1">
    <citation type="submission" date="2017-11" db="EMBL/GenBank/DDBJ databases">
        <title>Genomic Encyclopedia of Archaeal and Bacterial Type Strains, Phase II (KMG-II): From Individual Species to Whole Genera.</title>
        <authorList>
            <person name="Goeker M."/>
        </authorList>
    </citation>
    <scope>NUCLEOTIDE SEQUENCE [LARGE SCALE GENOMIC DNA]</scope>
    <source>
        <strain evidence="3 4">DSM 25625</strain>
    </source>
</reference>
<protein>
    <submittedName>
        <fullName evidence="3">Uncharacterized protein DUF916</fullName>
    </submittedName>
</protein>